<dbReference type="AlphaFoldDB" id="A0A6P0UMF5"/>
<dbReference type="GO" id="GO:0016020">
    <property type="term" value="C:membrane"/>
    <property type="evidence" value="ECO:0007669"/>
    <property type="project" value="UniProtKB-SubCell"/>
</dbReference>
<dbReference type="Proteomes" id="UP000468581">
    <property type="component" value="Unassembled WGS sequence"/>
</dbReference>
<evidence type="ECO:0000256" key="1">
    <source>
        <dbReference type="ARBA" id="ARBA00004141"/>
    </source>
</evidence>
<proteinExistence type="predicted"/>
<reference evidence="6 7" key="1">
    <citation type="submission" date="2020-01" db="EMBL/GenBank/DDBJ databases">
        <title>Leptobacterium flavescens.</title>
        <authorList>
            <person name="Wang G."/>
        </authorList>
    </citation>
    <scope>NUCLEOTIDE SEQUENCE [LARGE SCALE GENOMIC DNA]</scope>
    <source>
        <strain evidence="6 7">KCTC 22160</strain>
    </source>
</reference>
<evidence type="ECO:0000256" key="3">
    <source>
        <dbReference type="ARBA" id="ARBA00022989"/>
    </source>
</evidence>
<dbReference type="GO" id="GO:0046873">
    <property type="term" value="F:metal ion transmembrane transporter activity"/>
    <property type="evidence" value="ECO:0007669"/>
    <property type="project" value="InterPro"/>
</dbReference>
<feature type="transmembrane region" description="Helical" evidence="5">
    <location>
        <begin position="205"/>
        <end position="223"/>
    </location>
</feature>
<feature type="transmembrane region" description="Helical" evidence="5">
    <location>
        <begin position="6"/>
        <end position="24"/>
    </location>
</feature>
<comment type="caution">
    <text evidence="6">The sequence shown here is derived from an EMBL/GenBank/DDBJ whole genome shotgun (WGS) entry which is preliminary data.</text>
</comment>
<organism evidence="6 7">
    <name type="scientific">Leptobacterium flavescens</name>
    <dbReference type="NCBI Taxonomy" id="472055"/>
    <lineage>
        <taxon>Bacteria</taxon>
        <taxon>Pseudomonadati</taxon>
        <taxon>Bacteroidota</taxon>
        <taxon>Flavobacteriia</taxon>
        <taxon>Flavobacteriales</taxon>
        <taxon>Flavobacteriaceae</taxon>
        <taxon>Leptobacterium</taxon>
    </lineage>
</organism>
<dbReference type="EMBL" id="JAABOO010000002">
    <property type="protein sequence ID" value="NER14197.1"/>
    <property type="molecule type" value="Genomic_DNA"/>
</dbReference>
<evidence type="ECO:0000256" key="5">
    <source>
        <dbReference type="SAM" id="Phobius"/>
    </source>
</evidence>
<keyword evidence="7" id="KW-1185">Reference proteome</keyword>
<evidence type="ECO:0000313" key="6">
    <source>
        <dbReference type="EMBL" id="NER14197.1"/>
    </source>
</evidence>
<evidence type="ECO:0000313" key="7">
    <source>
        <dbReference type="Proteomes" id="UP000468581"/>
    </source>
</evidence>
<dbReference type="InterPro" id="IPR003689">
    <property type="entry name" value="ZIP"/>
</dbReference>
<evidence type="ECO:0000256" key="2">
    <source>
        <dbReference type="ARBA" id="ARBA00022692"/>
    </source>
</evidence>
<name>A0A6P0UMF5_9FLAO</name>
<keyword evidence="3 5" id="KW-1133">Transmembrane helix</keyword>
<dbReference type="Pfam" id="PF02535">
    <property type="entry name" value="Zip"/>
    <property type="match status" value="1"/>
</dbReference>
<accession>A0A6P0UMF5</accession>
<evidence type="ECO:0000256" key="4">
    <source>
        <dbReference type="ARBA" id="ARBA00023136"/>
    </source>
</evidence>
<feature type="transmembrane region" description="Helical" evidence="5">
    <location>
        <begin position="150"/>
        <end position="171"/>
    </location>
</feature>
<feature type="transmembrane region" description="Helical" evidence="5">
    <location>
        <begin position="121"/>
        <end position="141"/>
    </location>
</feature>
<dbReference type="RefSeq" id="WP_163607453.1">
    <property type="nucleotide sequence ID" value="NZ_JAABOO010000002.1"/>
</dbReference>
<feature type="transmembrane region" description="Helical" evidence="5">
    <location>
        <begin position="31"/>
        <end position="49"/>
    </location>
</feature>
<comment type="subcellular location">
    <subcellularLocation>
        <location evidence="1">Membrane</location>
        <topology evidence="1">Multi-pass membrane protein</topology>
    </subcellularLocation>
</comment>
<protein>
    <submittedName>
        <fullName evidence="6">ZIP family metal transporter</fullName>
    </submittedName>
</protein>
<keyword evidence="2 5" id="KW-0812">Transmembrane</keyword>
<feature type="transmembrane region" description="Helical" evidence="5">
    <location>
        <begin position="177"/>
        <end position="198"/>
    </location>
</feature>
<gene>
    <name evidence="6" type="ORF">GWK08_12150</name>
</gene>
<feature type="transmembrane region" description="Helical" evidence="5">
    <location>
        <begin position="61"/>
        <end position="78"/>
    </location>
</feature>
<keyword evidence="4 5" id="KW-0472">Membrane</keyword>
<sequence length="224" mass="25226">MINYFLPILAVLIGFLLVLLLKFRNKNNIKLFLAYSGAFLLSLTIFELLPDVFVEGNTKNTSVFIMLGILLQIFLEFFSKGAEHGHVHIHEKQNPFPWLLFISLSIHAVLEGFPINQHDTLIYAIVIHKISIAIILSSFFLESSVSRGKIAVFLILFALMTPLGSVISDHVELVKTYYTEISALVIGIFLHISTTILFESSEGHKFNITKMIVILLGVITAYFL</sequence>
<feature type="transmembrane region" description="Helical" evidence="5">
    <location>
        <begin position="98"/>
        <end position="115"/>
    </location>
</feature>